<dbReference type="PANTHER" id="PTHR13389:SF0">
    <property type="entry name" value="PUMILIO HOMOLOG 3"/>
    <property type="match status" value="1"/>
</dbReference>
<evidence type="ECO:0000256" key="2">
    <source>
        <dbReference type="ARBA" id="ARBA00022884"/>
    </source>
</evidence>
<dbReference type="InterPro" id="IPR040059">
    <property type="entry name" value="PUM3"/>
</dbReference>
<evidence type="ECO:0000259" key="4">
    <source>
        <dbReference type="PROSITE" id="PS50303"/>
    </source>
</evidence>
<dbReference type="SUPFAM" id="SSF48371">
    <property type="entry name" value="ARM repeat"/>
    <property type="match status" value="1"/>
</dbReference>
<dbReference type="GO" id="GO:0005730">
    <property type="term" value="C:nucleolus"/>
    <property type="evidence" value="ECO:0007669"/>
    <property type="project" value="TreeGrafter"/>
</dbReference>
<dbReference type="OrthoDB" id="497380at2759"/>
<dbReference type="SMART" id="SM00025">
    <property type="entry name" value="Pumilio"/>
    <property type="match status" value="5"/>
</dbReference>
<dbReference type="PROSITE" id="PS50303">
    <property type="entry name" value="PUM_HD"/>
    <property type="match status" value="1"/>
</dbReference>
<proteinExistence type="predicted"/>
<dbReference type="PANTHER" id="PTHR13389">
    <property type="entry name" value="PUMILIO HOMOLOG 3"/>
    <property type="match status" value="1"/>
</dbReference>
<keyword evidence="1" id="KW-0677">Repeat</keyword>
<dbReference type="InterPro" id="IPR001313">
    <property type="entry name" value="Pumilio_RNA-bd_rpt"/>
</dbReference>
<feature type="compositionally biased region" description="Basic and acidic residues" evidence="3">
    <location>
        <begin position="66"/>
        <end position="78"/>
    </location>
</feature>
<dbReference type="GO" id="GO:0006417">
    <property type="term" value="P:regulation of translation"/>
    <property type="evidence" value="ECO:0007669"/>
    <property type="project" value="TreeGrafter"/>
</dbReference>
<dbReference type="Proteomes" id="UP000639338">
    <property type="component" value="Unassembled WGS sequence"/>
</dbReference>
<feature type="compositionally biased region" description="Basic and acidic residues" evidence="3">
    <location>
        <begin position="1"/>
        <end position="11"/>
    </location>
</feature>
<feature type="compositionally biased region" description="Basic and acidic residues" evidence="3">
    <location>
        <begin position="21"/>
        <end position="40"/>
    </location>
</feature>
<comment type="caution">
    <text evidence="5">The sequence shown here is derived from an EMBL/GenBank/DDBJ whole genome shotgun (WGS) entry which is preliminary data.</text>
</comment>
<sequence length="606" mass="69316">MKRELSKDAKQENGNNKKFKKSIDNNKSTTDKKPKFEKKNVGKFNNNNKKKPQNGMNGPATTVAGEKPDWQKFKKEKKDLKEKRRVQKLENVYDIAVKAKKIEEKLRRSDCIGDKKIELTNELYKLLDGKFEKLIFTHDLSRTIQWLIKFSTDEKRQSIFNEVKAKTAELFHSKYAKNCLKKFLKYGNDNMRQEILLGCSGHVVELVSNVVSGPLIDTAYRTWANDETKNIVKQEFYGGMYKNSKDKNIKTLVDVYAKSTDMKTATLSAVKMNLIRVMNKNAIGNSIVHTILSEFLSQCNDEDRAELIVMLRDSIYELSTTKDGAEVALNCIWHGTTKDRKLSLKSMKEHVKDIAISEYGHIILMACFDSIDDTTLMKKILFPELINNLNDIVNDEHGKKVLLYLVARRDSHNFHPSFIQQLEKGDSNTTSKKPADIREKELLEAVGNQLLDAISNEAIFWLGSSSIAMVTLAILKSCNGDSLDKAFKSIADVLTNPDITLEDNKTKYTIVEHPGLHMMFKKLIQSDKNLLENNKNTFGQQIIDKLDDEEIKRWLSFNRGCFLLVLLIENEDENIKNQLINKLKKHAKILKNQKGSGASILLKKIQ</sequence>
<dbReference type="AlphaFoldDB" id="A0A834XKV0"/>
<gene>
    <name evidence="5" type="ORF">HCN44_003249</name>
</gene>
<dbReference type="Pfam" id="PF08144">
    <property type="entry name" value="CPL"/>
    <property type="match status" value="1"/>
</dbReference>
<evidence type="ECO:0000256" key="1">
    <source>
        <dbReference type="ARBA" id="ARBA00022737"/>
    </source>
</evidence>
<evidence type="ECO:0000313" key="5">
    <source>
        <dbReference type="EMBL" id="KAF7987487.1"/>
    </source>
</evidence>
<dbReference type="InterPro" id="IPR033133">
    <property type="entry name" value="PUM-HD"/>
</dbReference>
<dbReference type="InterPro" id="IPR012959">
    <property type="entry name" value="CPL_dom"/>
</dbReference>
<keyword evidence="6" id="KW-1185">Reference proteome</keyword>
<dbReference type="EMBL" id="JACMRX010000006">
    <property type="protein sequence ID" value="KAF7987487.1"/>
    <property type="molecule type" value="Genomic_DNA"/>
</dbReference>
<accession>A0A834XKV0</accession>
<keyword evidence="2" id="KW-0694">RNA-binding</keyword>
<dbReference type="Gene3D" id="1.25.10.10">
    <property type="entry name" value="Leucine-rich Repeat Variant"/>
    <property type="match status" value="1"/>
</dbReference>
<protein>
    <recommendedName>
        <fullName evidence="4">PUM-HD domain-containing protein</fullName>
    </recommendedName>
</protein>
<dbReference type="GO" id="GO:0003729">
    <property type="term" value="F:mRNA binding"/>
    <property type="evidence" value="ECO:0007669"/>
    <property type="project" value="TreeGrafter"/>
</dbReference>
<dbReference type="InterPro" id="IPR016024">
    <property type="entry name" value="ARM-type_fold"/>
</dbReference>
<dbReference type="InterPro" id="IPR011989">
    <property type="entry name" value="ARM-like"/>
</dbReference>
<organism evidence="5 6">
    <name type="scientific">Aphidius gifuensis</name>
    <name type="common">Parasitoid wasp</name>
    <dbReference type="NCBI Taxonomy" id="684658"/>
    <lineage>
        <taxon>Eukaryota</taxon>
        <taxon>Metazoa</taxon>
        <taxon>Ecdysozoa</taxon>
        <taxon>Arthropoda</taxon>
        <taxon>Hexapoda</taxon>
        <taxon>Insecta</taxon>
        <taxon>Pterygota</taxon>
        <taxon>Neoptera</taxon>
        <taxon>Endopterygota</taxon>
        <taxon>Hymenoptera</taxon>
        <taxon>Apocrita</taxon>
        <taxon>Ichneumonoidea</taxon>
        <taxon>Braconidae</taxon>
        <taxon>Aphidiinae</taxon>
        <taxon>Aphidius</taxon>
    </lineage>
</organism>
<feature type="domain" description="PUM-HD" evidence="4">
    <location>
        <begin position="98"/>
        <end position="458"/>
    </location>
</feature>
<name>A0A834XKV0_APHGI</name>
<feature type="compositionally biased region" description="Low complexity" evidence="3">
    <location>
        <begin position="42"/>
        <end position="58"/>
    </location>
</feature>
<evidence type="ECO:0000313" key="6">
    <source>
        <dbReference type="Proteomes" id="UP000639338"/>
    </source>
</evidence>
<evidence type="ECO:0000256" key="3">
    <source>
        <dbReference type="SAM" id="MobiDB-lite"/>
    </source>
</evidence>
<feature type="region of interest" description="Disordered" evidence="3">
    <location>
        <begin position="1"/>
        <end position="78"/>
    </location>
</feature>
<reference evidence="5 6" key="1">
    <citation type="submission" date="2020-08" db="EMBL/GenBank/DDBJ databases">
        <title>Aphidius gifuensis genome sequencing and assembly.</title>
        <authorList>
            <person name="Du Z."/>
        </authorList>
    </citation>
    <scope>NUCLEOTIDE SEQUENCE [LARGE SCALE GENOMIC DNA]</scope>
    <source>
        <strain evidence="5">YNYX2018</strain>
        <tissue evidence="5">Adults</tissue>
    </source>
</reference>